<reference evidence="1" key="1">
    <citation type="submission" date="2018-10" db="EMBL/GenBank/DDBJ databases">
        <title>Hidden diversity of soil giant viruses.</title>
        <authorList>
            <person name="Schulz F."/>
            <person name="Alteio L."/>
            <person name="Goudeau D."/>
            <person name="Ryan E.M."/>
            <person name="Malmstrom R.R."/>
            <person name="Blanchard J."/>
            <person name="Woyke T."/>
        </authorList>
    </citation>
    <scope>NUCLEOTIDE SEQUENCE</scope>
    <source>
        <strain evidence="1">DSV1</strain>
    </source>
</reference>
<sequence length="412" mass="49125">MEQSLEIYFDRVEFVKDFKERSIRVERALKNYETKNGSLGDTEKRSLRKELYKILENQVPKKNKNILSQRDSLFYKNEIDFIKTSGPKKYNKKELLPKERIELTIEAERNGLASYTIFDNDDQFLIVCDSKNEEITDAHNELFLKTLGYDPKDIQKDQFLQDIELLNLHSDYKLFCQEVSKYGIQGLKRRNIILEEYIIDYIQKDPKYQKLLEKKQEIIKDFYQNSSRFLSKSYTIAKKQYNPSNDNVTFISLDIKCANFVSYRENGVFSETTWEQFIRRFTVSQYIANNKTFRVRLFGKLESKLNQILWQKLIVDVWKIIEPHCHNNLVAIENDEILLRPSDPESTINLLKTSILIPSYVKITCYKLKYIEQENAYLKIFPDQTFELKGINRAFYISKYKNILEHLKKIEK</sequence>
<protein>
    <submittedName>
        <fullName evidence="1">Uncharacterized protein</fullName>
    </submittedName>
</protein>
<gene>
    <name evidence="1" type="ORF">Dasosvirus4_12</name>
</gene>
<organism evidence="1">
    <name type="scientific">Dasosvirus sp</name>
    <dbReference type="NCBI Taxonomy" id="2487764"/>
    <lineage>
        <taxon>Viruses</taxon>
        <taxon>Varidnaviria</taxon>
        <taxon>Bamfordvirae</taxon>
        <taxon>Nucleocytoviricota</taxon>
        <taxon>Megaviricetes</taxon>
        <taxon>Imitervirales</taxon>
        <taxon>Mimiviridae</taxon>
        <taxon>Klosneuvirinae</taxon>
    </lineage>
</organism>
<dbReference type="EMBL" id="MK072045">
    <property type="protein sequence ID" value="AYV77491.1"/>
    <property type="molecule type" value="Genomic_DNA"/>
</dbReference>
<accession>A0A3G4ZU16</accession>
<evidence type="ECO:0000313" key="1">
    <source>
        <dbReference type="EMBL" id="AYV77491.1"/>
    </source>
</evidence>
<proteinExistence type="predicted"/>
<name>A0A3G4ZU16_9VIRU</name>